<dbReference type="WBParaSite" id="jg14491">
    <property type="protein sequence ID" value="jg14491"/>
    <property type="gene ID" value="jg14491"/>
</dbReference>
<dbReference type="PANTHER" id="PTHR23021:SF11">
    <property type="entry name" value="SERPENTINE RECEPTOR, CLASS T"/>
    <property type="match status" value="1"/>
</dbReference>
<evidence type="ECO:0000313" key="3">
    <source>
        <dbReference type="WBParaSite" id="jg14491"/>
    </source>
</evidence>
<dbReference type="InterPro" id="IPR019425">
    <property type="entry name" value="7TM_GPCR_serpentine_rcpt_Srt"/>
</dbReference>
<name>A0A915D018_9BILA</name>
<reference evidence="3" key="1">
    <citation type="submission" date="2022-11" db="UniProtKB">
        <authorList>
            <consortium name="WormBaseParasite"/>
        </authorList>
    </citation>
    <scope>IDENTIFICATION</scope>
</reference>
<dbReference type="Pfam" id="PF10321">
    <property type="entry name" value="7TM_GPCR_Srt"/>
    <property type="match status" value="1"/>
</dbReference>
<sequence>MEQYVLQTDKYLQNYNCSKIKIDDVPLSMRQHTTKAIGTIIISAVAQVLYIPVTISIFNLMSNACYKLLFFTCILNCLILWILGFLHGILTFLGAVYCSYPNLIYLSGSVLSWLWLAESSTELFLVLNRCLAILSPCKEKVLFSGRRIFLWIFISVIYASYWYLFLKPVLFNAIYFTYFFNPSLDI</sequence>
<keyword evidence="2" id="KW-1185">Reference proteome</keyword>
<feature type="transmembrane region" description="Helical" evidence="1">
    <location>
        <begin position="148"/>
        <end position="166"/>
    </location>
</feature>
<organism evidence="2 3">
    <name type="scientific">Ditylenchus dipsaci</name>
    <dbReference type="NCBI Taxonomy" id="166011"/>
    <lineage>
        <taxon>Eukaryota</taxon>
        <taxon>Metazoa</taxon>
        <taxon>Ecdysozoa</taxon>
        <taxon>Nematoda</taxon>
        <taxon>Chromadorea</taxon>
        <taxon>Rhabditida</taxon>
        <taxon>Tylenchina</taxon>
        <taxon>Tylenchomorpha</taxon>
        <taxon>Sphaerularioidea</taxon>
        <taxon>Anguinidae</taxon>
        <taxon>Anguininae</taxon>
        <taxon>Ditylenchus</taxon>
    </lineage>
</organism>
<proteinExistence type="predicted"/>
<protein>
    <submittedName>
        <fullName evidence="3">Uncharacterized protein</fullName>
    </submittedName>
</protein>
<keyword evidence="1" id="KW-0472">Membrane</keyword>
<dbReference type="PANTHER" id="PTHR23021">
    <property type="entry name" value="SERPENTINE RECEPTOR, CLASS T"/>
    <property type="match status" value="1"/>
</dbReference>
<dbReference type="Proteomes" id="UP000887574">
    <property type="component" value="Unplaced"/>
</dbReference>
<evidence type="ECO:0000313" key="2">
    <source>
        <dbReference type="Proteomes" id="UP000887574"/>
    </source>
</evidence>
<keyword evidence="1" id="KW-0812">Transmembrane</keyword>
<accession>A0A915D018</accession>
<evidence type="ECO:0000256" key="1">
    <source>
        <dbReference type="SAM" id="Phobius"/>
    </source>
</evidence>
<dbReference type="SUPFAM" id="SSF81321">
    <property type="entry name" value="Family A G protein-coupled receptor-like"/>
    <property type="match status" value="1"/>
</dbReference>
<keyword evidence="1" id="KW-1133">Transmembrane helix</keyword>
<feature type="transmembrane region" description="Helical" evidence="1">
    <location>
        <begin position="68"/>
        <end position="97"/>
    </location>
</feature>
<feature type="transmembrane region" description="Helical" evidence="1">
    <location>
        <begin position="103"/>
        <end position="127"/>
    </location>
</feature>
<dbReference type="AlphaFoldDB" id="A0A915D018"/>
<feature type="transmembrane region" description="Helical" evidence="1">
    <location>
        <begin position="36"/>
        <end position="61"/>
    </location>
</feature>